<sequence length="180" mass="19887">MQLLSLLALPLVAAAYGVQYSFQPSYGSYPQPVAAAAPAYGAPSYPVAAASPVFFPVFRGWGGRPTLDDEFQGPKIRAPISNPFFVPRFRGEHCLDRHDYGHRWGSNFGGHRHHHHHHHDGDFFGGRHRHHHHHFVHSHPPVFVGVPTFAQQPPAQAYPAQVPQPAYPQPAAAAPAGNYY</sequence>
<keyword evidence="4" id="KW-1185">Reference proteome</keyword>
<feature type="signal peptide" evidence="2">
    <location>
        <begin position="1"/>
        <end position="15"/>
    </location>
</feature>
<evidence type="ECO:0000256" key="1">
    <source>
        <dbReference type="SAM" id="MobiDB-lite"/>
    </source>
</evidence>
<reference evidence="3" key="1">
    <citation type="submission" date="2023-10" db="EMBL/GenBank/DDBJ databases">
        <title>Genome assembly of Pristionchus species.</title>
        <authorList>
            <person name="Yoshida K."/>
            <person name="Sommer R.J."/>
        </authorList>
    </citation>
    <scope>NUCLEOTIDE SEQUENCE</scope>
    <source>
        <strain evidence="3">RS0144</strain>
    </source>
</reference>
<comment type="caution">
    <text evidence="3">The sequence shown here is derived from an EMBL/GenBank/DDBJ whole genome shotgun (WGS) entry which is preliminary data.</text>
</comment>
<proteinExistence type="predicted"/>
<dbReference type="AlphaFoldDB" id="A0AAV5UKI9"/>
<dbReference type="Proteomes" id="UP001432027">
    <property type="component" value="Unassembled WGS sequence"/>
</dbReference>
<feature type="region of interest" description="Disordered" evidence="1">
    <location>
        <begin position="155"/>
        <end position="180"/>
    </location>
</feature>
<keyword evidence="2" id="KW-0732">Signal</keyword>
<feature type="chain" id="PRO_5043741935" evidence="2">
    <location>
        <begin position="16"/>
        <end position="180"/>
    </location>
</feature>
<gene>
    <name evidence="3" type="ORF">PENTCL1PPCAC_29720</name>
</gene>
<accession>A0AAV5UKI9</accession>
<protein>
    <submittedName>
        <fullName evidence="3">Uncharacterized protein</fullName>
    </submittedName>
</protein>
<evidence type="ECO:0000313" key="4">
    <source>
        <dbReference type="Proteomes" id="UP001432027"/>
    </source>
</evidence>
<name>A0AAV5UKI9_9BILA</name>
<evidence type="ECO:0000256" key="2">
    <source>
        <dbReference type="SAM" id="SignalP"/>
    </source>
</evidence>
<dbReference type="EMBL" id="BTSX01000006">
    <property type="protein sequence ID" value="GMT07546.1"/>
    <property type="molecule type" value="Genomic_DNA"/>
</dbReference>
<organism evidence="3 4">
    <name type="scientific">Pristionchus entomophagus</name>
    <dbReference type="NCBI Taxonomy" id="358040"/>
    <lineage>
        <taxon>Eukaryota</taxon>
        <taxon>Metazoa</taxon>
        <taxon>Ecdysozoa</taxon>
        <taxon>Nematoda</taxon>
        <taxon>Chromadorea</taxon>
        <taxon>Rhabditida</taxon>
        <taxon>Rhabditina</taxon>
        <taxon>Diplogasteromorpha</taxon>
        <taxon>Diplogasteroidea</taxon>
        <taxon>Neodiplogasteridae</taxon>
        <taxon>Pristionchus</taxon>
    </lineage>
</organism>
<evidence type="ECO:0000313" key="3">
    <source>
        <dbReference type="EMBL" id="GMT07546.1"/>
    </source>
</evidence>